<evidence type="ECO:0000256" key="5">
    <source>
        <dbReference type="ARBA" id="ARBA00022553"/>
    </source>
</evidence>
<dbReference type="PRINTS" id="PR00344">
    <property type="entry name" value="BCTRLSENSOR"/>
</dbReference>
<keyword evidence="6" id="KW-0808">Transferase</keyword>
<dbReference type="SUPFAM" id="SSF55874">
    <property type="entry name" value="ATPase domain of HSP90 chaperone/DNA topoisomerase II/histidine kinase"/>
    <property type="match status" value="1"/>
</dbReference>
<dbReference type="InterPro" id="IPR003661">
    <property type="entry name" value="HisK_dim/P_dom"/>
</dbReference>
<evidence type="ECO:0000259" key="17">
    <source>
        <dbReference type="PROSITE" id="PS50110"/>
    </source>
</evidence>
<dbReference type="GO" id="GO:0005886">
    <property type="term" value="C:plasma membrane"/>
    <property type="evidence" value="ECO:0007669"/>
    <property type="project" value="UniProtKB-SubCell"/>
</dbReference>
<dbReference type="InterPro" id="IPR005467">
    <property type="entry name" value="His_kinase_dom"/>
</dbReference>
<evidence type="ECO:0000256" key="4">
    <source>
        <dbReference type="ARBA" id="ARBA00022475"/>
    </source>
</evidence>
<dbReference type="InterPro" id="IPR004358">
    <property type="entry name" value="Sig_transdc_His_kin-like_C"/>
</dbReference>
<evidence type="ECO:0000256" key="15">
    <source>
        <dbReference type="SAM" id="Phobius"/>
    </source>
</evidence>
<dbReference type="STRING" id="44742.AXF13_12980"/>
<dbReference type="InterPro" id="IPR003594">
    <property type="entry name" value="HATPase_dom"/>
</dbReference>
<dbReference type="InterPro" id="IPR000014">
    <property type="entry name" value="PAS"/>
</dbReference>
<dbReference type="SUPFAM" id="SSF52172">
    <property type="entry name" value="CheY-like"/>
    <property type="match status" value="1"/>
</dbReference>
<dbReference type="AlphaFoldDB" id="A0A109W4U0"/>
<keyword evidence="7 15" id="KW-0812">Transmembrane</keyword>
<dbReference type="FunFam" id="3.30.565.10:FF:000010">
    <property type="entry name" value="Sensor histidine kinase RcsC"/>
    <property type="match status" value="1"/>
</dbReference>
<feature type="coiled-coil region" evidence="14">
    <location>
        <begin position="839"/>
        <end position="866"/>
    </location>
</feature>
<dbReference type="InterPro" id="IPR001789">
    <property type="entry name" value="Sig_transdc_resp-reg_receiver"/>
</dbReference>
<comment type="subcellular location">
    <subcellularLocation>
        <location evidence="2">Cell membrane</location>
        <topology evidence="2">Multi-pass membrane protein</topology>
    </subcellularLocation>
</comment>
<keyword evidence="12" id="KW-0902">Two-component regulatory system</keyword>
<evidence type="ECO:0000256" key="10">
    <source>
        <dbReference type="ARBA" id="ARBA00022840"/>
    </source>
</evidence>
<evidence type="ECO:0000259" key="20">
    <source>
        <dbReference type="PROSITE" id="PS50885"/>
    </source>
</evidence>
<evidence type="ECO:0000256" key="14">
    <source>
        <dbReference type="SAM" id="Coils"/>
    </source>
</evidence>
<dbReference type="SMART" id="SM00304">
    <property type="entry name" value="HAMP"/>
    <property type="match status" value="1"/>
</dbReference>
<feature type="domain" description="Response regulatory" evidence="17">
    <location>
        <begin position="1121"/>
        <end position="1242"/>
    </location>
</feature>
<dbReference type="PROSITE" id="PS50109">
    <property type="entry name" value="HIS_KIN"/>
    <property type="match status" value="1"/>
</dbReference>
<keyword evidence="15" id="KW-0472">Membrane</keyword>
<evidence type="ECO:0000256" key="11">
    <source>
        <dbReference type="ARBA" id="ARBA00022989"/>
    </source>
</evidence>
<evidence type="ECO:0000256" key="3">
    <source>
        <dbReference type="ARBA" id="ARBA00012438"/>
    </source>
</evidence>
<reference evidence="22" key="1">
    <citation type="submission" date="2016-02" db="EMBL/GenBank/DDBJ databases">
        <authorList>
            <person name="Holder M.E."/>
            <person name="Ajami N.J."/>
            <person name="Petrosino J.F."/>
        </authorList>
    </citation>
    <scope>NUCLEOTIDE SEQUENCE [LARGE SCALE GENOMIC DNA]</scope>
    <source>
        <strain evidence="22">CCUG 45958</strain>
    </source>
</reference>
<dbReference type="PROSITE" id="PS50885">
    <property type="entry name" value="HAMP"/>
    <property type="match status" value="1"/>
</dbReference>
<dbReference type="Gene3D" id="3.30.450.20">
    <property type="entry name" value="PAS domain"/>
    <property type="match status" value="3"/>
</dbReference>
<dbReference type="SMART" id="SM00091">
    <property type="entry name" value="PAS"/>
    <property type="match status" value="2"/>
</dbReference>
<dbReference type="CDD" id="cd17546">
    <property type="entry name" value="REC_hyHK_CKI1_RcsC-like"/>
    <property type="match status" value="1"/>
</dbReference>
<dbReference type="InterPro" id="IPR000700">
    <property type="entry name" value="PAS-assoc_C"/>
</dbReference>
<evidence type="ECO:0000313" key="21">
    <source>
        <dbReference type="EMBL" id="AMD90965.1"/>
    </source>
</evidence>
<dbReference type="CDD" id="cd00130">
    <property type="entry name" value="PAS"/>
    <property type="match status" value="2"/>
</dbReference>
<dbReference type="CDD" id="cd00082">
    <property type="entry name" value="HisKA"/>
    <property type="match status" value="1"/>
</dbReference>
<dbReference type="Gene3D" id="3.40.50.2300">
    <property type="match status" value="1"/>
</dbReference>
<dbReference type="Gene3D" id="6.10.340.10">
    <property type="match status" value="1"/>
</dbReference>
<dbReference type="PANTHER" id="PTHR43047:SF72">
    <property type="entry name" value="OSMOSENSING HISTIDINE PROTEIN KINASE SLN1"/>
    <property type="match status" value="1"/>
</dbReference>
<dbReference type="Pfam" id="PF00072">
    <property type="entry name" value="Response_reg"/>
    <property type="match status" value="1"/>
</dbReference>
<dbReference type="GO" id="GO:0005524">
    <property type="term" value="F:ATP binding"/>
    <property type="evidence" value="ECO:0007669"/>
    <property type="project" value="UniProtKB-KW"/>
</dbReference>
<feature type="transmembrane region" description="Helical" evidence="15">
    <location>
        <begin position="21"/>
        <end position="48"/>
    </location>
</feature>
<evidence type="ECO:0000256" key="2">
    <source>
        <dbReference type="ARBA" id="ARBA00004651"/>
    </source>
</evidence>
<accession>A0A109W4U0</accession>
<dbReference type="NCBIfam" id="TIGR00229">
    <property type="entry name" value="sensory_box"/>
    <property type="match status" value="1"/>
</dbReference>
<dbReference type="InterPro" id="IPR036890">
    <property type="entry name" value="HATPase_C_sf"/>
</dbReference>
<sequence>MDPKRLPLMTRLEKKLADLGVGMRAKLISLFAAIKVLPLILLALLAWMQSKELGEELKVRTAEISRKAVKALDHTGKIAVNDTVQALDNRATAEIERMTTDTARAVADFLYHRDADILFAAALPPDEALYRNFTAQKLGRLVKPGQWELAANGRSWQRASPPPPAPRITSSIEENDYSFHYRPPDGFERESRPLYLEMTFVDLDGMERLKVTTSPLLSPTLKNIADRRNTFVRAESYFAELKKLRPGEIYVSDVIGQYVGTNFIGMYTPSNTRARHIPYDPEKQAYAGKENPNGIRFKGLVRWASPVVRDGAVTGYVTLALDHDHLMEFVDRLTPALERYTELPDAFEGNYAFIWDHKGRSICHPRHHSIAGYDPETGDPQVPWLEERIYEEWQASGKSYAAFIEDVPTFQAQSNSKKPAAELTRRGMVGLDCRYLNFAPQCTGWFDLTRDGGSGSFRILWSGLWKLNTAAAIPYYTGQYGNSRRGFGFVAVGAGLDEFHRPAMTTQATLQNLVSATDEELSAVSEDTYRAIGENLWQTAASLSVSTTLMSVLVILIAIWMASVFTRRIAQMVRGISRFRAGERQFRFRAPVKDEMGALSDSFDGLADSLVNSDKGPLSIVDLSGKLAYMNEAGLALIGKSLEDVLGKPYAENTIFPPGTAYCPLACLARGTEPEVLRHEHSGRYYQGRAESLTDGRGVVTGHLVHTADVTAIIEEQKRIERQRALLETIFVNSPDILWYQDKGGNYQAVNPRFAALVNKTPEEIRGLPASAVFPPEVAARSLENFRAAIEGRTPLYTEETVYFADGHSENMDVVRIPQFNAGGEVLALLGVARDVSQRVAVEKELRRIQTELQEACATANRANEAKSSFLARMSHEIRTPMNAIIGMANIARKKLHAGSPTDELLNCANQIEVSSHHLLGLLNDILDISKIEAGKIELSEDSFALSKLVDSVESIIRPRCMEKNIAFNVAVEGIATAHLKADSLRLRQVLINLLGNAAKFTPELGEILFRVRQEDRRRGERLISFLVQDNGVGIAEETLKTLFKPFEQGGTHIARAYGGTGLGLSISKSIIKHMGGDIAVTSTPGKGSAFSFLLWLKEADNTPQQREAPDKSPAALAGKRILLVDDVEINRIIVIEQLSNLGLRMDEAADGTEAVAMFARSPVNFYDLIFMDLQMPRMDGYAAAKAIRAMDRPDARSVPIIALTANAFKEDVDLVLANGMNGHLAKPLENDKLMEMLEKLLANGDGEQRRPPA</sequence>
<dbReference type="InterPro" id="IPR011006">
    <property type="entry name" value="CheY-like_superfamily"/>
</dbReference>
<dbReference type="InterPro" id="IPR029151">
    <property type="entry name" value="Sensor-like_sf"/>
</dbReference>
<evidence type="ECO:0000256" key="13">
    <source>
        <dbReference type="PROSITE-ProRule" id="PRU00169"/>
    </source>
</evidence>
<keyword evidence="4" id="KW-1003">Cell membrane</keyword>
<name>A0A109W4U0_9BACT</name>
<dbReference type="Gene3D" id="3.30.565.10">
    <property type="entry name" value="Histidine kinase-like ATPase, C-terminal domain"/>
    <property type="match status" value="1"/>
</dbReference>
<dbReference type="SUPFAM" id="SSF47384">
    <property type="entry name" value="Homodimeric domain of signal transducing histidine kinase"/>
    <property type="match status" value="1"/>
</dbReference>
<feature type="domain" description="PAS" evidence="18">
    <location>
        <begin position="723"/>
        <end position="793"/>
    </location>
</feature>
<proteinExistence type="predicted"/>
<keyword evidence="11 15" id="KW-1133">Transmembrane helix</keyword>
<evidence type="ECO:0000256" key="7">
    <source>
        <dbReference type="ARBA" id="ARBA00022692"/>
    </source>
</evidence>
<dbReference type="GO" id="GO:0000155">
    <property type="term" value="F:phosphorelay sensor kinase activity"/>
    <property type="evidence" value="ECO:0007669"/>
    <property type="project" value="InterPro"/>
</dbReference>
<dbReference type="Gene3D" id="1.10.287.130">
    <property type="match status" value="1"/>
</dbReference>
<evidence type="ECO:0000256" key="6">
    <source>
        <dbReference type="ARBA" id="ARBA00022679"/>
    </source>
</evidence>
<dbReference type="InterPro" id="IPR035965">
    <property type="entry name" value="PAS-like_dom_sf"/>
</dbReference>
<evidence type="ECO:0000259" key="18">
    <source>
        <dbReference type="PROSITE" id="PS50112"/>
    </source>
</evidence>
<dbReference type="SUPFAM" id="SSF103190">
    <property type="entry name" value="Sensory domain-like"/>
    <property type="match status" value="1"/>
</dbReference>
<keyword evidence="8" id="KW-0547">Nucleotide-binding</keyword>
<keyword evidence="22" id="KW-1185">Reference proteome</keyword>
<evidence type="ECO:0000313" key="22">
    <source>
        <dbReference type="Proteomes" id="UP000069241"/>
    </source>
</evidence>
<gene>
    <name evidence="21" type="ORF">AXF13_12980</name>
</gene>
<dbReference type="CDD" id="cd16922">
    <property type="entry name" value="HATPase_EvgS-ArcB-TorS-like"/>
    <property type="match status" value="1"/>
</dbReference>
<dbReference type="InterPro" id="IPR003660">
    <property type="entry name" value="HAMP_dom"/>
</dbReference>
<dbReference type="InterPro" id="IPR036097">
    <property type="entry name" value="HisK_dim/P_sf"/>
</dbReference>
<dbReference type="SMART" id="SM00448">
    <property type="entry name" value="REC"/>
    <property type="match status" value="1"/>
</dbReference>
<feature type="modified residue" description="4-aspartylphosphate" evidence="13">
    <location>
        <position position="1173"/>
    </location>
</feature>
<dbReference type="PROSITE" id="PS50112">
    <property type="entry name" value="PAS"/>
    <property type="match status" value="2"/>
</dbReference>
<feature type="domain" description="PAS" evidence="18">
    <location>
        <begin position="610"/>
        <end position="657"/>
    </location>
</feature>
<keyword evidence="10" id="KW-0067">ATP-binding</keyword>
<dbReference type="Pfam" id="PF00512">
    <property type="entry name" value="HisKA"/>
    <property type="match status" value="1"/>
</dbReference>
<feature type="domain" description="PAC" evidence="19">
    <location>
        <begin position="796"/>
        <end position="848"/>
    </location>
</feature>
<dbReference type="SMART" id="SM00387">
    <property type="entry name" value="HATPase_c"/>
    <property type="match status" value="1"/>
</dbReference>
<keyword evidence="14" id="KW-0175">Coiled coil</keyword>
<dbReference type="PROSITE" id="PS50113">
    <property type="entry name" value="PAC"/>
    <property type="match status" value="1"/>
</dbReference>
<dbReference type="Proteomes" id="UP000069241">
    <property type="component" value="Chromosome"/>
</dbReference>
<dbReference type="SUPFAM" id="SSF55785">
    <property type="entry name" value="PYP-like sensor domain (PAS domain)"/>
    <property type="match status" value="2"/>
</dbReference>
<dbReference type="SMART" id="SM00388">
    <property type="entry name" value="HisKA"/>
    <property type="match status" value="1"/>
</dbReference>
<feature type="domain" description="HAMP" evidence="20">
    <location>
        <begin position="563"/>
        <end position="615"/>
    </location>
</feature>
<feature type="domain" description="Histidine kinase" evidence="16">
    <location>
        <begin position="873"/>
        <end position="1099"/>
    </location>
</feature>
<dbReference type="Pfam" id="PF02518">
    <property type="entry name" value="HATPase_c"/>
    <property type="match status" value="1"/>
</dbReference>
<dbReference type="GO" id="GO:0009927">
    <property type="term" value="F:histidine phosphotransfer kinase activity"/>
    <property type="evidence" value="ECO:0007669"/>
    <property type="project" value="TreeGrafter"/>
</dbReference>
<keyword evidence="5 13" id="KW-0597">Phosphoprotein</keyword>
<dbReference type="Pfam" id="PF08448">
    <property type="entry name" value="PAS_4"/>
    <property type="match status" value="2"/>
</dbReference>
<evidence type="ECO:0000259" key="16">
    <source>
        <dbReference type="PROSITE" id="PS50109"/>
    </source>
</evidence>
<dbReference type="PROSITE" id="PS50110">
    <property type="entry name" value="RESPONSE_REGULATORY"/>
    <property type="match status" value="1"/>
</dbReference>
<evidence type="ECO:0000259" key="19">
    <source>
        <dbReference type="PROSITE" id="PS50113"/>
    </source>
</evidence>
<dbReference type="KEGG" id="dfi:AXF13_12980"/>
<evidence type="ECO:0000256" key="8">
    <source>
        <dbReference type="ARBA" id="ARBA00022741"/>
    </source>
</evidence>
<evidence type="ECO:0000256" key="9">
    <source>
        <dbReference type="ARBA" id="ARBA00022777"/>
    </source>
</evidence>
<dbReference type="CDD" id="cd06225">
    <property type="entry name" value="HAMP"/>
    <property type="match status" value="1"/>
</dbReference>
<organism evidence="21 22">
    <name type="scientific">Desulfovibrio fairfieldensis</name>
    <dbReference type="NCBI Taxonomy" id="44742"/>
    <lineage>
        <taxon>Bacteria</taxon>
        <taxon>Pseudomonadati</taxon>
        <taxon>Thermodesulfobacteriota</taxon>
        <taxon>Desulfovibrionia</taxon>
        <taxon>Desulfovibrionales</taxon>
        <taxon>Desulfovibrionaceae</taxon>
        <taxon>Desulfovibrio</taxon>
    </lineage>
</organism>
<dbReference type="Pfam" id="PF00672">
    <property type="entry name" value="HAMP"/>
    <property type="match status" value="1"/>
</dbReference>
<keyword evidence="9 21" id="KW-0418">Kinase</keyword>
<dbReference type="EMBL" id="CP014229">
    <property type="protein sequence ID" value="AMD90965.1"/>
    <property type="molecule type" value="Genomic_DNA"/>
</dbReference>
<evidence type="ECO:0000256" key="12">
    <source>
        <dbReference type="ARBA" id="ARBA00023012"/>
    </source>
</evidence>
<dbReference type="PANTHER" id="PTHR43047">
    <property type="entry name" value="TWO-COMPONENT HISTIDINE PROTEIN KINASE"/>
    <property type="match status" value="1"/>
</dbReference>
<dbReference type="InterPro" id="IPR013656">
    <property type="entry name" value="PAS_4"/>
</dbReference>
<evidence type="ECO:0000256" key="1">
    <source>
        <dbReference type="ARBA" id="ARBA00000085"/>
    </source>
</evidence>
<protein>
    <recommendedName>
        <fullName evidence="3">histidine kinase</fullName>
        <ecNumber evidence="3">2.7.13.3</ecNumber>
    </recommendedName>
</protein>
<dbReference type="EC" id="2.7.13.3" evidence="3"/>
<comment type="catalytic activity">
    <reaction evidence="1">
        <text>ATP + protein L-histidine = ADP + protein N-phospho-L-histidine.</text>
        <dbReference type="EC" id="2.7.13.3"/>
    </reaction>
</comment>